<dbReference type="GO" id="GO:0004850">
    <property type="term" value="F:uridine phosphorylase activity"/>
    <property type="evidence" value="ECO:0007669"/>
    <property type="project" value="UniProtKB-EC"/>
</dbReference>
<keyword evidence="5" id="KW-0808">Transferase</keyword>
<evidence type="ECO:0000259" key="4">
    <source>
        <dbReference type="Pfam" id="PF01048"/>
    </source>
</evidence>
<sequence length="293" mass="32020">MIAGSELILRPDGSVYHLHLLPGQVAEKIITVGDPERVHQVSRRFDRVELKVEAREFVTHTGELDGERITVLSTGIGTDNVDIVINELDALFNIDLRTREVKDELTSLDFLRLGTSGSFQSDLPLDSFLLSHAALALDGLLHYYLNQGEPDPLVIALTDHLDDEGVTLPVPPLVVRPHLPVFMNHPAAAELAAGITLTAAGFYAPQGRSLRLPSGMTPKILNALRTFSDEDLRITNIEMETSGIYGLTRLLGHRAASISALLANRALGTFSKQPAETVESLIDLGLRLLTDRQ</sequence>
<name>A0A840E9J9_9BACT</name>
<evidence type="ECO:0000256" key="3">
    <source>
        <dbReference type="ARBA" id="ARBA00048447"/>
    </source>
</evidence>
<dbReference type="Pfam" id="PF01048">
    <property type="entry name" value="PNP_UDP_1"/>
    <property type="match status" value="1"/>
</dbReference>
<dbReference type="SUPFAM" id="SSF53167">
    <property type="entry name" value="Purine and uridine phosphorylases"/>
    <property type="match status" value="1"/>
</dbReference>
<comment type="catalytic activity">
    <reaction evidence="3">
        <text>uridine + phosphate = alpha-D-ribose 1-phosphate + uracil</text>
        <dbReference type="Rhea" id="RHEA:24388"/>
        <dbReference type="ChEBI" id="CHEBI:16704"/>
        <dbReference type="ChEBI" id="CHEBI:17568"/>
        <dbReference type="ChEBI" id="CHEBI:43474"/>
        <dbReference type="ChEBI" id="CHEBI:57720"/>
        <dbReference type="EC" id="2.4.2.3"/>
    </reaction>
</comment>
<comment type="caution">
    <text evidence="5">The sequence shown here is derived from an EMBL/GenBank/DDBJ whole genome shotgun (WGS) entry which is preliminary data.</text>
</comment>
<evidence type="ECO:0000313" key="5">
    <source>
        <dbReference type="EMBL" id="MBB4080007.1"/>
    </source>
</evidence>
<evidence type="ECO:0000313" key="6">
    <source>
        <dbReference type="Proteomes" id="UP000576209"/>
    </source>
</evidence>
<dbReference type="Proteomes" id="UP000576209">
    <property type="component" value="Unassembled WGS sequence"/>
</dbReference>
<dbReference type="Gene3D" id="3.40.50.1580">
    <property type="entry name" value="Nucleoside phosphorylase domain"/>
    <property type="match status" value="1"/>
</dbReference>
<dbReference type="InterPro" id="IPR035994">
    <property type="entry name" value="Nucleoside_phosphorylase_sf"/>
</dbReference>
<keyword evidence="5" id="KW-0328">Glycosyltransferase</keyword>
<dbReference type="EC" id="2.4.2.3" evidence="1"/>
<protein>
    <recommendedName>
        <fullName evidence="2">Uridine phosphorylase</fullName>
        <ecNumber evidence="1">2.4.2.3</ecNumber>
    </recommendedName>
</protein>
<dbReference type="GO" id="GO:0004731">
    <property type="term" value="F:purine-nucleoside phosphorylase activity"/>
    <property type="evidence" value="ECO:0007669"/>
    <property type="project" value="TreeGrafter"/>
</dbReference>
<dbReference type="PANTHER" id="PTHR43691">
    <property type="entry name" value="URIDINE PHOSPHORYLASE"/>
    <property type="match status" value="1"/>
</dbReference>
<dbReference type="GO" id="GO:0005829">
    <property type="term" value="C:cytosol"/>
    <property type="evidence" value="ECO:0007669"/>
    <property type="project" value="TreeGrafter"/>
</dbReference>
<gene>
    <name evidence="5" type="ORF">GGR28_002634</name>
</gene>
<dbReference type="InterPro" id="IPR000845">
    <property type="entry name" value="Nucleoside_phosphorylase_d"/>
</dbReference>
<dbReference type="CDD" id="cd00436">
    <property type="entry name" value="UP_TbUP-like"/>
    <property type="match status" value="1"/>
</dbReference>
<dbReference type="EMBL" id="JACIFF010000006">
    <property type="protein sequence ID" value="MBB4080007.1"/>
    <property type="molecule type" value="Genomic_DNA"/>
</dbReference>
<accession>A0A840E9J9</accession>
<evidence type="ECO:0000256" key="1">
    <source>
        <dbReference type="ARBA" id="ARBA00011888"/>
    </source>
</evidence>
<keyword evidence="6" id="KW-1185">Reference proteome</keyword>
<dbReference type="PANTHER" id="PTHR43691:SF11">
    <property type="entry name" value="FI09636P-RELATED"/>
    <property type="match status" value="1"/>
</dbReference>
<feature type="domain" description="Nucleoside phosphorylase" evidence="4">
    <location>
        <begin position="29"/>
        <end position="268"/>
    </location>
</feature>
<dbReference type="GO" id="GO:0006152">
    <property type="term" value="P:purine nucleoside catabolic process"/>
    <property type="evidence" value="ECO:0007669"/>
    <property type="project" value="TreeGrafter"/>
</dbReference>
<organism evidence="5 6">
    <name type="scientific">Neolewinella aquimaris</name>
    <dbReference type="NCBI Taxonomy" id="1835722"/>
    <lineage>
        <taxon>Bacteria</taxon>
        <taxon>Pseudomonadati</taxon>
        <taxon>Bacteroidota</taxon>
        <taxon>Saprospiria</taxon>
        <taxon>Saprospirales</taxon>
        <taxon>Lewinellaceae</taxon>
        <taxon>Neolewinella</taxon>
    </lineage>
</organism>
<dbReference type="RefSeq" id="WP_183496241.1">
    <property type="nucleotide sequence ID" value="NZ_JACIFF010000006.1"/>
</dbReference>
<reference evidence="5 6" key="1">
    <citation type="submission" date="2020-08" db="EMBL/GenBank/DDBJ databases">
        <title>Genomic Encyclopedia of Type Strains, Phase IV (KMG-IV): sequencing the most valuable type-strain genomes for metagenomic binning, comparative biology and taxonomic classification.</title>
        <authorList>
            <person name="Goeker M."/>
        </authorList>
    </citation>
    <scope>NUCLEOTIDE SEQUENCE [LARGE SCALE GENOMIC DNA]</scope>
    <source>
        <strain evidence="5 6">DSM 105137</strain>
    </source>
</reference>
<dbReference type="AlphaFoldDB" id="A0A840E9J9"/>
<evidence type="ECO:0000256" key="2">
    <source>
        <dbReference type="ARBA" id="ARBA00021980"/>
    </source>
</evidence>
<proteinExistence type="predicted"/>